<organism evidence="2 3">
    <name type="scientific">Modestobacter roseus</name>
    <dbReference type="NCBI Taxonomy" id="1181884"/>
    <lineage>
        <taxon>Bacteria</taxon>
        <taxon>Bacillati</taxon>
        <taxon>Actinomycetota</taxon>
        <taxon>Actinomycetes</taxon>
        <taxon>Geodermatophilales</taxon>
        <taxon>Geodermatophilaceae</taxon>
        <taxon>Modestobacter</taxon>
    </lineage>
</organism>
<dbReference type="EMBL" id="VLKF01000001">
    <property type="protein sequence ID" value="TWH73577.1"/>
    <property type="molecule type" value="Genomic_DNA"/>
</dbReference>
<dbReference type="AlphaFoldDB" id="A0A562IRC3"/>
<gene>
    <name evidence="2" type="ORF">JD78_02101</name>
</gene>
<dbReference type="SUPFAM" id="SSF52218">
    <property type="entry name" value="Flavoproteins"/>
    <property type="match status" value="1"/>
</dbReference>
<dbReference type="Proteomes" id="UP000321490">
    <property type="component" value="Unassembled WGS sequence"/>
</dbReference>
<evidence type="ECO:0000313" key="3">
    <source>
        <dbReference type="Proteomes" id="UP000321490"/>
    </source>
</evidence>
<comment type="caution">
    <text evidence="2">The sequence shown here is derived from an EMBL/GenBank/DDBJ whole genome shotgun (WGS) entry which is preliminary data.</text>
</comment>
<dbReference type="InterPro" id="IPR008254">
    <property type="entry name" value="Flavodoxin/NO_synth"/>
</dbReference>
<feature type="domain" description="Flavodoxin-like" evidence="1">
    <location>
        <begin position="3"/>
        <end position="166"/>
    </location>
</feature>
<dbReference type="Gene3D" id="3.40.50.360">
    <property type="match status" value="1"/>
</dbReference>
<accession>A0A562IRC3</accession>
<dbReference type="PROSITE" id="PS50902">
    <property type="entry name" value="FLAVODOXIN_LIKE"/>
    <property type="match status" value="1"/>
</dbReference>
<dbReference type="GO" id="GO:0010181">
    <property type="term" value="F:FMN binding"/>
    <property type="evidence" value="ECO:0007669"/>
    <property type="project" value="InterPro"/>
</dbReference>
<keyword evidence="3" id="KW-1185">Reference proteome</keyword>
<reference evidence="2 3" key="1">
    <citation type="submission" date="2019-07" db="EMBL/GenBank/DDBJ databases">
        <title>R&amp;d 2014.</title>
        <authorList>
            <person name="Klenk H.-P."/>
        </authorList>
    </citation>
    <scope>NUCLEOTIDE SEQUENCE [LARGE SCALE GENOMIC DNA]</scope>
    <source>
        <strain evidence="2 3">DSM 45764</strain>
    </source>
</reference>
<dbReference type="InterPro" id="IPR029039">
    <property type="entry name" value="Flavoprotein-like_sf"/>
</dbReference>
<evidence type="ECO:0000313" key="2">
    <source>
        <dbReference type="EMBL" id="TWH73577.1"/>
    </source>
</evidence>
<protein>
    <recommendedName>
        <fullName evidence="1">Flavodoxin-like domain-containing protein</fullName>
    </recommendedName>
</protein>
<proteinExistence type="predicted"/>
<name>A0A562IRC3_9ACTN</name>
<sequence>MRALVVYESLFGNAETIARAIARGLATQLPAEAVPAAGAPETVGRDVALLVVGGPNHAMAMPRPSTREDAVNRGAQVSSPHTGLREWLGRVQFEAGGTHVGAFDTRMDHPRFLTRLDHAARTEEKLLGAHGGASIAPAEHFLVLDTTGPLAPGEEQRAEEWGARLGARALAAVTAG</sequence>
<evidence type="ECO:0000259" key="1">
    <source>
        <dbReference type="PROSITE" id="PS50902"/>
    </source>
</evidence>